<sequence length="203" mass="21917">MLLAPVFRALAAAGVAPVILIDGPSGAGKSTLADALVDAWPGPLRPTLVRLDDIYPGWQGLDAAVAHLAEHVLAPRARGLPAAWQRYDWERGEAAGWHPVDPARPLIVEGCGTLAAAHAPLSDIRVWLHADDRIRKQRALARDGELFRSRWDQWETSWEAYREREAPERQATIRITGTPGIRRPDASGESCPAPAGCPPAGLG</sequence>
<evidence type="ECO:0000256" key="1">
    <source>
        <dbReference type="SAM" id="MobiDB-lite"/>
    </source>
</evidence>
<dbReference type="EMBL" id="SOGQ01000048">
    <property type="protein sequence ID" value="TFC99037.1"/>
    <property type="molecule type" value="Genomic_DNA"/>
</dbReference>
<comment type="caution">
    <text evidence="2">The sequence shown here is derived from an EMBL/GenBank/DDBJ whole genome shotgun (WGS) entry which is preliminary data.</text>
</comment>
<protein>
    <submittedName>
        <fullName evidence="2">ATP-binding protein</fullName>
    </submittedName>
</protein>
<feature type="region of interest" description="Disordered" evidence="1">
    <location>
        <begin position="176"/>
        <end position="203"/>
    </location>
</feature>
<evidence type="ECO:0000313" key="2">
    <source>
        <dbReference type="EMBL" id="TFC99037.1"/>
    </source>
</evidence>
<dbReference type="NCBIfam" id="NF005115">
    <property type="entry name" value="PRK06547.1"/>
    <property type="match status" value="1"/>
</dbReference>
<evidence type="ECO:0000313" key="3">
    <source>
        <dbReference type="Proteomes" id="UP000297853"/>
    </source>
</evidence>
<feature type="compositionally biased region" description="Low complexity" evidence="1">
    <location>
        <begin position="191"/>
        <end position="203"/>
    </location>
</feature>
<name>A0ABY2J279_9MICO</name>
<reference evidence="2 3" key="1">
    <citation type="submission" date="2019-03" db="EMBL/GenBank/DDBJ databases">
        <title>Genomics of glacier-inhabiting Cryobacterium strains.</title>
        <authorList>
            <person name="Liu Q."/>
            <person name="Xin Y.-H."/>
        </authorList>
    </citation>
    <scope>NUCLEOTIDE SEQUENCE [LARGE SCALE GENOMIC DNA]</scope>
    <source>
        <strain evidence="2 3">TMT1-23-1</strain>
    </source>
</reference>
<accession>A0ABY2J279</accession>
<proteinExistence type="predicted"/>
<keyword evidence="2" id="KW-0067">ATP-binding</keyword>
<gene>
    <name evidence="2" type="ORF">E3T28_09600</name>
</gene>
<keyword evidence="3" id="KW-1185">Reference proteome</keyword>
<dbReference type="InterPro" id="IPR027417">
    <property type="entry name" value="P-loop_NTPase"/>
</dbReference>
<dbReference type="Gene3D" id="3.40.50.300">
    <property type="entry name" value="P-loop containing nucleotide triphosphate hydrolases"/>
    <property type="match status" value="1"/>
</dbReference>
<dbReference type="GO" id="GO:0005524">
    <property type="term" value="F:ATP binding"/>
    <property type="evidence" value="ECO:0007669"/>
    <property type="project" value="UniProtKB-KW"/>
</dbReference>
<keyword evidence="2" id="KW-0547">Nucleotide-binding</keyword>
<dbReference type="Proteomes" id="UP000297853">
    <property type="component" value="Unassembled WGS sequence"/>
</dbReference>
<dbReference type="SUPFAM" id="SSF52540">
    <property type="entry name" value="P-loop containing nucleoside triphosphate hydrolases"/>
    <property type="match status" value="1"/>
</dbReference>
<organism evidence="2 3">
    <name type="scientific">Cryobacterium sinapicolor</name>
    <dbReference type="NCBI Taxonomy" id="1259236"/>
    <lineage>
        <taxon>Bacteria</taxon>
        <taxon>Bacillati</taxon>
        <taxon>Actinomycetota</taxon>
        <taxon>Actinomycetes</taxon>
        <taxon>Micrococcales</taxon>
        <taxon>Microbacteriaceae</taxon>
        <taxon>Cryobacterium</taxon>
    </lineage>
</organism>